<reference evidence="2" key="1">
    <citation type="journal article" date="2024" name="Int. J. Syst. Evol. Microbiol.">
        <title>Pectobacterium araliae sp. nov., a pathogen causing bacterial soft rot of Japanese angelica tree in Japan.</title>
        <authorList>
            <person name="Sawada H."/>
            <person name="Someya N."/>
            <person name="Morohoshi T."/>
            <person name="Ono M."/>
            <person name="Satou M."/>
        </authorList>
    </citation>
    <scope>NUCLEOTIDE SEQUENCE [LARGE SCALE GENOMIC DNA]</scope>
    <source>
        <strain evidence="2">MAFF 302110</strain>
    </source>
</reference>
<gene>
    <name evidence="1" type="ORF">PEC302110_09880</name>
</gene>
<dbReference type="EMBL" id="AP028908">
    <property type="protein sequence ID" value="BES83891.1"/>
    <property type="molecule type" value="Genomic_DNA"/>
</dbReference>
<dbReference type="AlphaFoldDB" id="A0AAN0KDE0"/>
<name>A0AAN0KDE0_9GAMM</name>
<dbReference type="Proteomes" id="UP001377830">
    <property type="component" value="Chromosome"/>
</dbReference>
<keyword evidence="2" id="KW-1185">Reference proteome</keyword>
<protein>
    <submittedName>
        <fullName evidence="1">Uncharacterized protein</fullName>
    </submittedName>
</protein>
<organism evidence="1 2">
    <name type="scientific">Pectobacterium araliae</name>
    <dbReference type="NCBI Taxonomy" id="3073862"/>
    <lineage>
        <taxon>Bacteria</taxon>
        <taxon>Pseudomonadati</taxon>
        <taxon>Pseudomonadota</taxon>
        <taxon>Gammaproteobacteria</taxon>
        <taxon>Enterobacterales</taxon>
        <taxon>Pectobacteriaceae</taxon>
        <taxon>Pectobacterium</taxon>
    </lineage>
</organism>
<sequence length="69" mass="7528">MPIGCVDNAHRVLSIFMPRGVVIIHDVKEGVVAIALCHRNAMIIYSRDDGCRGGIKSLESGSKNQMYAL</sequence>
<proteinExistence type="predicted"/>
<accession>A0AAN0KDE0</accession>
<evidence type="ECO:0000313" key="1">
    <source>
        <dbReference type="EMBL" id="BES83891.1"/>
    </source>
</evidence>
<dbReference type="KEGG" id="parl:PEC302110_09880"/>
<evidence type="ECO:0000313" key="2">
    <source>
        <dbReference type="Proteomes" id="UP001377830"/>
    </source>
</evidence>